<dbReference type="Gene3D" id="1.25.40.10">
    <property type="entry name" value="Tetratricopeptide repeat domain"/>
    <property type="match status" value="1"/>
</dbReference>
<name>A0A5C5YPI5_9BACT</name>
<gene>
    <name evidence="2" type="ORF">CA13_72820</name>
</gene>
<dbReference type="EMBL" id="SJPJ01000002">
    <property type="protein sequence ID" value="TWT76783.1"/>
    <property type="molecule type" value="Genomic_DNA"/>
</dbReference>
<organism evidence="2 3">
    <name type="scientific">Novipirellula herctigrandis</name>
    <dbReference type="NCBI Taxonomy" id="2527986"/>
    <lineage>
        <taxon>Bacteria</taxon>
        <taxon>Pseudomonadati</taxon>
        <taxon>Planctomycetota</taxon>
        <taxon>Planctomycetia</taxon>
        <taxon>Pirellulales</taxon>
        <taxon>Pirellulaceae</taxon>
        <taxon>Novipirellula</taxon>
    </lineage>
</organism>
<comment type="caution">
    <text evidence="2">The sequence shown here is derived from an EMBL/GenBank/DDBJ whole genome shotgun (WGS) entry which is preliminary data.</text>
</comment>
<keyword evidence="3" id="KW-1185">Reference proteome</keyword>
<reference evidence="2 3" key="1">
    <citation type="submission" date="2019-02" db="EMBL/GenBank/DDBJ databases">
        <title>Deep-cultivation of Planctomycetes and their phenomic and genomic characterization uncovers novel biology.</title>
        <authorList>
            <person name="Wiegand S."/>
            <person name="Jogler M."/>
            <person name="Boedeker C."/>
            <person name="Pinto D."/>
            <person name="Vollmers J."/>
            <person name="Rivas-Marin E."/>
            <person name="Kohn T."/>
            <person name="Peeters S.H."/>
            <person name="Heuer A."/>
            <person name="Rast P."/>
            <person name="Oberbeckmann S."/>
            <person name="Bunk B."/>
            <person name="Jeske O."/>
            <person name="Meyerdierks A."/>
            <person name="Storesund J.E."/>
            <person name="Kallscheuer N."/>
            <person name="Luecker S."/>
            <person name="Lage O.M."/>
            <person name="Pohl T."/>
            <person name="Merkel B.J."/>
            <person name="Hornburger P."/>
            <person name="Mueller R.-W."/>
            <person name="Bruemmer F."/>
            <person name="Labrenz M."/>
            <person name="Spormann A.M."/>
            <person name="Op Den Camp H."/>
            <person name="Overmann J."/>
            <person name="Amann R."/>
            <person name="Jetten M.S.M."/>
            <person name="Mascher T."/>
            <person name="Medema M.H."/>
            <person name="Devos D.P."/>
            <person name="Kaster A.-K."/>
            <person name="Ovreas L."/>
            <person name="Rohde M."/>
            <person name="Galperin M.Y."/>
            <person name="Jogler C."/>
        </authorList>
    </citation>
    <scope>NUCLEOTIDE SEQUENCE [LARGE SCALE GENOMIC DNA]</scope>
    <source>
        <strain evidence="2 3">CA13</strain>
    </source>
</reference>
<protein>
    <recommendedName>
        <fullName evidence="4">Tetratricopeptide repeat protein</fullName>
    </recommendedName>
</protein>
<evidence type="ECO:0000256" key="1">
    <source>
        <dbReference type="SAM" id="MobiDB-lite"/>
    </source>
</evidence>
<dbReference type="InterPro" id="IPR011990">
    <property type="entry name" value="TPR-like_helical_dom_sf"/>
</dbReference>
<sequence>MFRKYCLILPNSLRFLLAGLIVISLILGNQTVNGAPGGEDPNSQSEQLPNQEKAGSRSAILPESVSMDQLSDNTYSRRQRATLEMWRLRDVSRQAVQDASHHSDPEVAERANWILRQWRRGSLPDTPPEIARLLQNNDDPAVLEELLEVGQFRAVVVAIEESAGSVDRDLLHQRIAAVLAKRFPIHIRLALHNDSMLELLQLVDLVADSKEMAVCRIQLMQELGLDIDDNPLLPSASEHWTPKLKRESEVAILAVLGRLDEAIARAKAEGDESLVRVCRMLAGQWKSLADDAIKIAQNSDLSSIEGVRAWCNTLVAADRCDDETIRNLAVEAITSEDAAKDALSIDLRWKCLASHGYIDKAIELLRERLPDSAATVAMASARTDQAFAILGFNYEEIDTNLSVWIRDAIAHQQTSELPELHKKVSRLLSLMQCLLQVGREQEAWTIATVFANSSVNIAEVPLRDFVLQSLKKPNRDDWIVKFAVRPGDRTLSSDSEKFLVASMTDIDISTWKSLLDSITRLMPGVPFERQVHITYALATGEIPAEFDPEKDFPRLYDELVSGHNSLSPSVQRVLVRNTVPRFLNTKIVSFFSRLGQAELASRSLRLLMQRGDMEATSMVAENELDHGRAEIANEAFQRVWKQIAISHQSGQSYRRSSSELHFAVQAMVGQWVLASRQGHTEQEKELRRQLRLTLCSPSTEMRSDLLAYLAARGARSMASEGYQVLLRMTAFGSPEATELYDVAREYSTMIRKTDLSEAAKWFDLAVGGTLESTYFYPIAYVSLPVYVRRWKLEDAIKNQDAENASRHLERILRLDPLDIDVAERLLPMMTRVSDSDLETRETAPANDDAMKQVGEEAFNRIWKRGKQYVLTYPFDATSANNLAWVAAMNRRHLAEAATISEQAVYVEPDSAIFRDTLAEVLFLLGKKDAALKIEKGCVIDDPGQWHLHQQIKKYTAAMKMEAR</sequence>
<dbReference type="OrthoDB" id="222645at2"/>
<dbReference type="SUPFAM" id="SSF48452">
    <property type="entry name" value="TPR-like"/>
    <property type="match status" value="1"/>
</dbReference>
<evidence type="ECO:0008006" key="4">
    <source>
        <dbReference type="Google" id="ProtNLM"/>
    </source>
</evidence>
<proteinExistence type="predicted"/>
<dbReference type="RefSeq" id="WP_146404531.1">
    <property type="nucleotide sequence ID" value="NZ_SJPJ01000002.1"/>
</dbReference>
<accession>A0A5C5YPI5</accession>
<feature type="compositionally biased region" description="Polar residues" evidence="1">
    <location>
        <begin position="41"/>
        <end position="50"/>
    </location>
</feature>
<feature type="region of interest" description="Disordered" evidence="1">
    <location>
        <begin position="36"/>
        <end position="58"/>
    </location>
</feature>
<evidence type="ECO:0000313" key="3">
    <source>
        <dbReference type="Proteomes" id="UP000315010"/>
    </source>
</evidence>
<dbReference type="Proteomes" id="UP000315010">
    <property type="component" value="Unassembled WGS sequence"/>
</dbReference>
<evidence type="ECO:0000313" key="2">
    <source>
        <dbReference type="EMBL" id="TWT76783.1"/>
    </source>
</evidence>
<dbReference type="AlphaFoldDB" id="A0A5C5YPI5"/>